<keyword evidence="2" id="KW-1185">Reference proteome</keyword>
<dbReference type="Proteomes" id="UP001500101">
    <property type="component" value="Unassembled WGS sequence"/>
</dbReference>
<evidence type="ECO:0000313" key="2">
    <source>
        <dbReference type="Proteomes" id="UP001500101"/>
    </source>
</evidence>
<accession>A0ABP7YL07</accession>
<comment type="caution">
    <text evidence="1">The sequence shown here is derived from an EMBL/GenBank/DDBJ whole genome shotgun (WGS) entry which is preliminary data.</text>
</comment>
<dbReference type="EMBL" id="BAAAZI010000006">
    <property type="protein sequence ID" value="GAA4137871.1"/>
    <property type="molecule type" value="Genomic_DNA"/>
</dbReference>
<sequence length="100" mass="11524">MANPGFNKRPEPGRIPANFLVLAKTARVNGCLIYHKPSKKWFTPDELEAGPSEISQTRTYRSDNAADFALVQPHFILKQRIQWVNKANEELQRILEVMKF</sequence>
<name>A0ABP7YL07_9SPHI</name>
<dbReference type="RefSeq" id="WP_344673942.1">
    <property type="nucleotide sequence ID" value="NZ_BAAAZI010000006.1"/>
</dbReference>
<protein>
    <submittedName>
        <fullName evidence="1">Uncharacterized protein</fullName>
    </submittedName>
</protein>
<reference evidence="2" key="1">
    <citation type="journal article" date="2019" name="Int. J. Syst. Evol. Microbiol.">
        <title>The Global Catalogue of Microorganisms (GCM) 10K type strain sequencing project: providing services to taxonomists for standard genome sequencing and annotation.</title>
        <authorList>
            <consortium name="The Broad Institute Genomics Platform"/>
            <consortium name="The Broad Institute Genome Sequencing Center for Infectious Disease"/>
            <person name="Wu L."/>
            <person name="Ma J."/>
        </authorList>
    </citation>
    <scope>NUCLEOTIDE SEQUENCE [LARGE SCALE GENOMIC DNA]</scope>
    <source>
        <strain evidence="2">JCM 16704</strain>
    </source>
</reference>
<evidence type="ECO:0000313" key="1">
    <source>
        <dbReference type="EMBL" id="GAA4137871.1"/>
    </source>
</evidence>
<organism evidence="1 2">
    <name type="scientific">Sphingobacterium kyonggiense</name>
    <dbReference type="NCBI Taxonomy" id="714075"/>
    <lineage>
        <taxon>Bacteria</taxon>
        <taxon>Pseudomonadati</taxon>
        <taxon>Bacteroidota</taxon>
        <taxon>Sphingobacteriia</taxon>
        <taxon>Sphingobacteriales</taxon>
        <taxon>Sphingobacteriaceae</taxon>
        <taxon>Sphingobacterium</taxon>
    </lineage>
</organism>
<gene>
    <name evidence="1" type="ORF">GCM10022216_14360</name>
</gene>
<proteinExistence type="predicted"/>